<reference evidence="3 4" key="1">
    <citation type="submission" date="2019-02" db="EMBL/GenBank/DDBJ databases">
        <title>Draft genome sequences of novel Actinobacteria.</title>
        <authorList>
            <person name="Sahin N."/>
            <person name="Ay H."/>
            <person name="Saygin H."/>
        </authorList>
    </citation>
    <scope>NUCLEOTIDE SEQUENCE [LARGE SCALE GENOMIC DNA]</scope>
    <source>
        <strain evidence="3 4">16K104</strain>
    </source>
</reference>
<evidence type="ECO:0000259" key="2">
    <source>
        <dbReference type="Pfam" id="PF01370"/>
    </source>
</evidence>
<comment type="caution">
    <text evidence="3">The sequence shown here is derived from an EMBL/GenBank/DDBJ whole genome shotgun (WGS) entry which is preliminary data.</text>
</comment>
<organism evidence="3 4">
    <name type="scientific">Kribbella turkmenica</name>
    <dbReference type="NCBI Taxonomy" id="2530375"/>
    <lineage>
        <taxon>Bacteria</taxon>
        <taxon>Bacillati</taxon>
        <taxon>Actinomycetota</taxon>
        <taxon>Actinomycetes</taxon>
        <taxon>Propionibacteriales</taxon>
        <taxon>Kribbellaceae</taxon>
        <taxon>Kribbella</taxon>
    </lineage>
</organism>
<keyword evidence="4" id="KW-1185">Reference proteome</keyword>
<sequence>MTATFTLKAFLASGFLAEAEAWRDCLVRSVIDNPSDLQIMYAVGGTDHIPEQTLDWLPGYASSRPVRVGNAAAIRPVVAPTRCRTRDCTGGEMRLERPTMNLPGTARNSREMTMRVFVAGGTGVVGRPVVEALVDRGHQVTVSTRRHQGVSLVEGLGARPVLMNGLDEIEVGQVIVEAQPQVIVNLMTALSVPSRDYGAWLAVTNRLRREGTKALMKAAREAGSLRVVAQSASFMIQPGSGTTDESAPPYLDGPGPIGEHVKANIAAENLVLDTPGIEGVVLRYGFLYGEGTAIGPGGDIVTAVTAGEMPIVGDGAGQYPFVHVRDAASVTVAAVDRGGPGIYNVVDDEPAPQSDWLPYLAQLLDAPRPRRISEEEAEEQIGVQAVYYGNHLPAASNAKAKAELGFAPDYPSWRDGFRKLFG</sequence>
<dbReference type="InterPro" id="IPR051783">
    <property type="entry name" value="NAD(P)-dependent_oxidoreduct"/>
</dbReference>
<dbReference type="EMBL" id="SMKR01000012">
    <property type="protein sequence ID" value="TDD29320.1"/>
    <property type="molecule type" value="Genomic_DNA"/>
</dbReference>
<gene>
    <name evidence="3" type="ORF">E1218_04625</name>
</gene>
<dbReference type="Gene3D" id="3.40.50.720">
    <property type="entry name" value="NAD(P)-binding Rossmann-like Domain"/>
    <property type="match status" value="1"/>
</dbReference>
<evidence type="ECO:0000313" key="3">
    <source>
        <dbReference type="EMBL" id="TDD29320.1"/>
    </source>
</evidence>
<dbReference type="PANTHER" id="PTHR48079">
    <property type="entry name" value="PROTEIN YEEZ"/>
    <property type="match status" value="1"/>
</dbReference>
<proteinExistence type="predicted"/>
<dbReference type="GO" id="GO:0004029">
    <property type="term" value="F:aldehyde dehydrogenase (NAD+) activity"/>
    <property type="evidence" value="ECO:0007669"/>
    <property type="project" value="TreeGrafter"/>
</dbReference>
<dbReference type="InterPro" id="IPR001509">
    <property type="entry name" value="Epimerase_deHydtase"/>
</dbReference>
<name>A0A4R4XF52_9ACTN</name>
<dbReference type="Pfam" id="PF01370">
    <property type="entry name" value="Epimerase"/>
    <property type="match status" value="1"/>
</dbReference>
<dbReference type="GO" id="GO:0005737">
    <property type="term" value="C:cytoplasm"/>
    <property type="evidence" value="ECO:0007669"/>
    <property type="project" value="TreeGrafter"/>
</dbReference>
<dbReference type="PANTHER" id="PTHR48079:SF6">
    <property type="entry name" value="NAD(P)-BINDING DOMAIN-CONTAINING PROTEIN-RELATED"/>
    <property type="match status" value="1"/>
</dbReference>
<evidence type="ECO:0000313" key="4">
    <source>
        <dbReference type="Proteomes" id="UP000295172"/>
    </source>
</evidence>
<feature type="domain" description="NAD-dependent epimerase/dehydratase" evidence="2">
    <location>
        <begin position="116"/>
        <end position="345"/>
    </location>
</feature>
<dbReference type="InterPro" id="IPR008928">
    <property type="entry name" value="6-hairpin_glycosidase_sf"/>
</dbReference>
<dbReference type="AlphaFoldDB" id="A0A4R4XF52"/>
<dbReference type="GO" id="GO:0005975">
    <property type="term" value="P:carbohydrate metabolic process"/>
    <property type="evidence" value="ECO:0007669"/>
    <property type="project" value="InterPro"/>
</dbReference>
<dbReference type="InterPro" id="IPR011613">
    <property type="entry name" value="GH15-like"/>
</dbReference>
<feature type="domain" description="GH15-like" evidence="1">
    <location>
        <begin position="4"/>
        <end position="75"/>
    </location>
</feature>
<dbReference type="OrthoDB" id="9787292at2"/>
<dbReference type="InterPro" id="IPR036291">
    <property type="entry name" value="NAD(P)-bd_dom_sf"/>
</dbReference>
<dbReference type="Pfam" id="PF00723">
    <property type="entry name" value="Glyco_hydro_15"/>
    <property type="match status" value="1"/>
</dbReference>
<accession>A0A4R4XF52</accession>
<dbReference type="SUPFAM" id="SSF51735">
    <property type="entry name" value="NAD(P)-binding Rossmann-fold domains"/>
    <property type="match status" value="1"/>
</dbReference>
<evidence type="ECO:0000259" key="1">
    <source>
        <dbReference type="Pfam" id="PF00723"/>
    </source>
</evidence>
<dbReference type="SUPFAM" id="SSF48208">
    <property type="entry name" value="Six-hairpin glycosidases"/>
    <property type="match status" value="1"/>
</dbReference>
<dbReference type="Proteomes" id="UP000295172">
    <property type="component" value="Unassembled WGS sequence"/>
</dbReference>
<protein>
    <submittedName>
        <fullName evidence="3">NAD-dependent epimerase/dehydratase family protein</fullName>
    </submittedName>
</protein>